<dbReference type="Proteomes" id="UP000605970">
    <property type="component" value="Unassembled WGS sequence"/>
</dbReference>
<evidence type="ECO:0000256" key="7">
    <source>
        <dbReference type="ARBA" id="ARBA00049790"/>
    </source>
</evidence>
<dbReference type="PANTHER" id="PTHR14741">
    <property type="entry name" value="S-ADENOSYLMETHIONINE-DEPENDENT METHYLTRANSFERASE RELATED"/>
    <property type="match status" value="1"/>
</dbReference>
<comment type="catalytic activity">
    <reaction evidence="4">
        <text>a 5'-end (N(7)-methyl 5'-triphosphoguanosine)-ribonucleoside in snoRNA + S-adenosyl-L-methionine = a 5'-end (N(2),N(7)-dimethyl 5'-triphosphoguanosine)-ribonucleoside in snoRNA + S-adenosyl-L-homocysteine + H(+)</text>
        <dbReference type="Rhea" id="RHEA:78475"/>
        <dbReference type="Rhea" id="RHEA-COMP:19086"/>
        <dbReference type="Rhea" id="RHEA-COMP:19088"/>
        <dbReference type="ChEBI" id="CHEBI:15378"/>
        <dbReference type="ChEBI" id="CHEBI:57856"/>
        <dbReference type="ChEBI" id="CHEBI:59789"/>
        <dbReference type="ChEBI" id="CHEBI:156461"/>
        <dbReference type="ChEBI" id="CHEBI:172880"/>
    </reaction>
    <physiologicalReaction direction="left-to-right" evidence="4">
        <dbReference type="Rhea" id="RHEA:78476"/>
    </physiologicalReaction>
</comment>
<evidence type="ECO:0000313" key="8">
    <source>
        <dbReference type="EMBL" id="KAF7637480.1"/>
    </source>
</evidence>
<dbReference type="PANTHER" id="PTHR14741:SF32">
    <property type="entry name" value="TRIMETHYLGUANOSINE SYNTHASE"/>
    <property type="match status" value="1"/>
</dbReference>
<dbReference type="SUPFAM" id="SSF53335">
    <property type="entry name" value="S-adenosyl-L-methionine-dependent methyltransferases"/>
    <property type="match status" value="1"/>
</dbReference>
<comment type="catalytic activity">
    <reaction evidence="5">
        <text>a 5'-end (N(2),N(7)-dimethyl 5'-triphosphoguanosine)-ribonucleoside in snRNA + S-adenosyl-L-methionine = a 5'-end (N(2),N(2),N(7)-trimethyl 5'-triphosphoguanosine)-ribonucleoside in snRNA + S-adenosyl-L-homocysteine + H(+)</text>
        <dbReference type="Rhea" id="RHEA:78479"/>
        <dbReference type="Rhea" id="RHEA-COMP:19087"/>
        <dbReference type="Rhea" id="RHEA-COMP:19089"/>
        <dbReference type="ChEBI" id="CHEBI:15378"/>
        <dbReference type="ChEBI" id="CHEBI:57856"/>
        <dbReference type="ChEBI" id="CHEBI:59789"/>
        <dbReference type="ChEBI" id="CHEBI:167623"/>
        <dbReference type="ChEBI" id="CHEBI:172880"/>
    </reaction>
    <physiologicalReaction direction="left-to-right" evidence="5">
        <dbReference type="Rhea" id="RHEA:78480"/>
    </physiologicalReaction>
</comment>
<organism evidence="8 9">
    <name type="scientific">Meloidogyne graminicola</name>
    <dbReference type="NCBI Taxonomy" id="189291"/>
    <lineage>
        <taxon>Eukaryota</taxon>
        <taxon>Metazoa</taxon>
        <taxon>Ecdysozoa</taxon>
        <taxon>Nematoda</taxon>
        <taxon>Chromadorea</taxon>
        <taxon>Rhabditida</taxon>
        <taxon>Tylenchina</taxon>
        <taxon>Tylenchomorpha</taxon>
        <taxon>Tylenchoidea</taxon>
        <taxon>Meloidogynidae</taxon>
        <taxon>Meloidogyninae</taxon>
        <taxon>Meloidogyne</taxon>
    </lineage>
</organism>
<reference evidence="8" key="1">
    <citation type="journal article" date="2020" name="Ecol. Evol.">
        <title>Genome structure and content of the rice root-knot nematode (Meloidogyne graminicola).</title>
        <authorList>
            <person name="Phan N.T."/>
            <person name="Danchin E.G.J."/>
            <person name="Klopp C."/>
            <person name="Perfus-Barbeoch L."/>
            <person name="Kozlowski D.K."/>
            <person name="Koutsovoulos G.D."/>
            <person name="Lopez-Roques C."/>
            <person name="Bouchez O."/>
            <person name="Zahm M."/>
            <person name="Besnard G."/>
            <person name="Bellafiore S."/>
        </authorList>
    </citation>
    <scope>NUCLEOTIDE SEQUENCE</scope>
    <source>
        <strain evidence="8">VN-18</strain>
    </source>
</reference>
<dbReference type="InterPro" id="IPR029063">
    <property type="entry name" value="SAM-dependent_MTases_sf"/>
</dbReference>
<evidence type="ECO:0000256" key="6">
    <source>
        <dbReference type="ARBA" id="ARBA00049075"/>
    </source>
</evidence>
<dbReference type="CDD" id="cd02440">
    <property type="entry name" value="AdoMet_MTases"/>
    <property type="match status" value="1"/>
</dbReference>
<accession>A0A8S9ZW42</accession>
<proteinExistence type="inferred from homology"/>
<comment type="catalytic activity">
    <reaction evidence="3">
        <text>a 5'-end (N(2),N(7)-dimethyl 5'-triphosphoguanosine)-ribonucleoside in snoRNA + S-adenosyl-L-methionine = a 5'-end (N(2),N(2),N(7)-trimethyl 5'-triphosphoguanosine)-ribonucleoside in snoRNA + S-adenosyl-L-homocysteine + H(+)</text>
        <dbReference type="Rhea" id="RHEA:78507"/>
        <dbReference type="Rhea" id="RHEA-COMP:19088"/>
        <dbReference type="Rhea" id="RHEA-COMP:19090"/>
        <dbReference type="ChEBI" id="CHEBI:15378"/>
        <dbReference type="ChEBI" id="CHEBI:57856"/>
        <dbReference type="ChEBI" id="CHEBI:59789"/>
        <dbReference type="ChEBI" id="CHEBI:167623"/>
        <dbReference type="ChEBI" id="CHEBI:172880"/>
    </reaction>
    <physiologicalReaction direction="left-to-right" evidence="3">
        <dbReference type="Rhea" id="RHEA:78508"/>
    </physiologicalReaction>
</comment>
<keyword evidence="9" id="KW-1185">Reference proteome</keyword>
<protein>
    <recommendedName>
        <fullName evidence="1">Trimethylguanosine synthase</fullName>
    </recommendedName>
    <alternativeName>
        <fullName evidence="7">Cap-specific guanine-N(2) methyltransferase</fullName>
    </alternativeName>
</protein>
<evidence type="ECO:0000256" key="3">
    <source>
        <dbReference type="ARBA" id="ARBA00047418"/>
    </source>
</evidence>
<dbReference type="AlphaFoldDB" id="A0A8S9ZW42"/>
<dbReference type="Pfam" id="PF09445">
    <property type="entry name" value="Methyltransf_15"/>
    <property type="match status" value="1"/>
</dbReference>
<evidence type="ECO:0000256" key="1">
    <source>
        <dbReference type="ARBA" id="ARBA00018517"/>
    </source>
</evidence>
<dbReference type="EMBL" id="JABEBT010000019">
    <property type="protein sequence ID" value="KAF7637480.1"/>
    <property type="molecule type" value="Genomic_DNA"/>
</dbReference>
<comment type="similarity">
    <text evidence="2">Belongs to the methyltransferase superfamily. Trimethylguanosine synthase family.</text>
</comment>
<comment type="caution">
    <text evidence="8">The sequence shown here is derived from an EMBL/GenBank/DDBJ whole genome shotgun (WGS) entry which is preliminary data.</text>
</comment>
<dbReference type="GO" id="GO:0005634">
    <property type="term" value="C:nucleus"/>
    <property type="evidence" value="ECO:0007669"/>
    <property type="project" value="TreeGrafter"/>
</dbReference>
<sequence>MYENSSYYSSQSVNTSEAKTFQDYEFDWSVLLDATLEFFNPELKKKSHIHCVFSRVYIDDMELVLQGDNSETETESKEDFIEEQIKEVSIKKEEEDVKNEKIKNEQVINGLNNFDKKNNNKNEKRQKYCHDFEEKVKNLGYWTGFDLTGSKYKKNGGSESGRGKRTNLSDKSSKFGAGILDYASFWHDQEIKKQPAFGSGKRKKCKKATISSLSATSLHISTANSQIESNNSLIDYSEDNLSLNISLDKLNFEDKINFDFGFNPKRDKKLVAKNAHNYFSDDQEMMKYWYQRYRFFSKLDEGILLDREAWFSVTPEMLGQHVADRLVRIKNCVILDAFAGSGGNSIQFALKGSFVYGIDIDPIKLRCSARNAHIYGVRGRINFICGDFFNICKSFIGARKYKEENKIVKSKLHLKKLFLEKIEQLIKNTKQLFVFFRSYPYTTDLYPFAIDAVYLSPPWGGPSYAKSGKEEFDIQKDIVLDGVKIFNYARKISQNIVYFLPRNTSVDQLIALAASDGEVELEQSMLCDRVKALHAYYGKLVAHD</sequence>
<dbReference type="OrthoDB" id="194443at2759"/>
<evidence type="ECO:0000256" key="4">
    <source>
        <dbReference type="ARBA" id="ARBA00048740"/>
    </source>
</evidence>
<evidence type="ECO:0000256" key="5">
    <source>
        <dbReference type="ARBA" id="ARBA00048763"/>
    </source>
</evidence>
<evidence type="ECO:0000313" key="9">
    <source>
        <dbReference type="Proteomes" id="UP000605970"/>
    </source>
</evidence>
<dbReference type="InterPro" id="IPR019012">
    <property type="entry name" value="RNA_cap_Gua-N2-MeTrfase"/>
</dbReference>
<gene>
    <name evidence="8" type="ORF">Mgra_00002999</name>
</gene>
<evidence type="ECO:0000256" key="2">
    <source>
        <dbReference type="ARBA" id="ARBA00025783"/>
    </source>
</evidence>
<comment type="catalytic activity">
    <reaction evidence="6">
        <text>a 5'-end (N(7)-methyl 5'-triphosphoguanosine)-ribonucleoside in snRNA + S-adenosyl-L-methionine = a 5'-end (N(2),N(7)-dimethyl 5'-triphosphoguanosine)-ribonucleoside in snRNA + S-adenosyl-L-homocysteine + H(+)</text>
        <dbReference type="Rhea" id="RHEA:78471"/>
        <dbReference type="Rhea" id="RHEA-COMP:19085"/>
        <dbReference type="Rhea" id="RHEA-COMP:19087"/>
        <dbReference type="ChEBI" id="CHEBI:15378"/>
        <dbReference type="ChEBI" id="CHEBI:57856"/>
        <dbReference type="ChEBI" id="CHEBI:59789"/>
        <dbReference type="ChEBI" id="CHEBI:156461"/>
        <dbReference type="ChEBI" id="CHEBI:172880"/>
    </reaction>
    <physiologicalReaction direction="left-to-right" evidence="6">
        <dbReference type="Rhea" id="RHEA:78472"/>
    </physiologicalReaction>
</comment>
<dbReference type="GO" id="GO:0071164">
    <property type="term" value="F:RNA cap trimethylguanosine synthase activity"/>
    <property type="evidence" value="ECO:0007669"/>
    <property type="project" value="TreeGrafter"/>
</dbReference>
<dbReference type="Gene3D" id="3.40.50.150">
    <property type="entry name" value="Vaccinia Virus protein VP39"/>
    <property type="match status" value="1"/>
</dbReference>
<name>A0A8S9ZW42_9BILA</name>